<evidence type="ECO:0000256" key="2">
    <source>
        <dbReference type="ARBA" id="ARBA00010617"/>
    </source>
</evidence>
<evidence type="ECO:0000313" key="8">
    <source>
        <dbReference type="Proteomes" id="UP001176940"/>
    </source>
</evidence>
<keyword evidence="8" id="KW-1185">Reference proteome</keyword>
<evidence type="ECO:0000256" key="6">
    <source>
        <dbReference type="RuleBase" id="RU000461"/>
    </source>
</evidence>
<evidence type="ECO:0008006" key="9">
    <source>
        <dbReference type="Google" id="ProtNLM"/>
    </source>
</evidence>
<dbReference type="InterPro" id="IPR036396">
    <property type="entry name" value="Cyt_P450_sf"/>
</dbReference>
<dbReference type="InterPro" id="IPR050182">
    <property type="entry name" value="Cytochrome_P450_fam2"/>
</dbReference>
<dbReference type="Proteomes" id="UP001176940">
    <property type="component" value="Unassembled WGS sequence"/>
</dbReference>
<dbReference type="InterPro" id="IPR017972">
    <property type="entry name" value="Cyt_P450_CS"/>
</dbReference>
<dbReference type="InterPro" id="IPR002401">
    <property type="entry name" value="Cyt_P450_E_grp-I"/>
</dbReference>
<keyword evidence="4 6" id="KW-0479">Metal-binding</keyword>
<dbReference type="EMBL" id="CAUEEQ010015485">
    <property type="protein sequence ID" value="CAJ0939228.1"/>
    <property type="molecule type" value="Genomic_DNA"/>
</dbReference>
<gene>
    <name evidence="7" type="ORF">RIMI_LOCUS7972788</name>
</gene>
<comment type="similarity">
    <text evidence="2 6">Belongs to the cytochrome P450 family.</text>
</comment>
<evidence type="ECO:0000256" key="1">
    <source>
        <dbReference type="ARBA" id="ARBA00001971"/>
    </source>
</evidence>
<proteinExistence type="inferred from homology"/>
<name>A0ABN9LDD0_9NEOB</name>
<comment type="cofactor">
    <cofactor evidence="1">
        <name>heme</name>
        <dbReference type="ChEBI" id="CHEBI:30413"/>
    </cofactor>
</comment>
<dbReference type="SUPFAM" id="SSF48264">
    <property type="entry name" value="Cytochrome P450"/>
    <property type="match status" value="1"/>
</dbReference>
<evidence type="ECO:0000256" key="5">
    <source>
        <dbReference type="ARBA" id="ARBA00023004"/>
    </source>
</evidence>
<dbReference type="PROSITE" id="PS00086">
    <property type="entry name" value="CYTOCHROME_P450"/>
    <property type="match status" value="1"/>
</dbReference>
<organism evidence="7 8">
    <name type="scientific">Ranitomeya imitator</name>
    <name type="common">mimic poison frog</name>
    <dbReference type="NCBI Taxonomy" id="111125"/>
    <lineage>
        <taxon>Eukaryota</taxon>
        <taxon>Metazoa</taxon>
        <taxon>Chordata</taxon>
        <taxon>Craniata</taxon>
        <taxon>Vertebrata</taxon>
        <taxon>Euteleostomi</taxon>
        <taxon>Amphibia</taxon>
        <taxon>Batrachia</taxon>
        <taxon>Anura</taxon>
        <taxon>Neobatrachia</taxon>
        <taxon>Hyloidea</taxon>
        <taxon>Dendrobatidae</taxon>
        <taxon>Dendrobatinae</taxon>
        <taxon>Ranitomeya</taxon>
    </lineage>
</organism>
<keyword evidence="5 6" id="KW-0408">Iron</keyword>
<keyword evidence="6" id="KW-0560">Oxidoreductase</keyword>
<comment type="caution">
    <text evidence="7">The sequence shown here is derived from an EMBL/GenBank/DDBJ whole genome shotgun (WGS) entry which is preliminary data.</text>
</comment>
<dbReference type="Gene3D" id="1.10.630.10">
    <property type="entry name" value="Cytochrome P450"/>
    <property type="match status" value="1"/>
</dbReference>
<protein>
    <recommendedName>
        <fullName evidence="9">CP2H1 protein</fullName>
    </recommendedName>
</protein>
<dbReference type="InterPro" id="IPR001128">
    <property type="entry name" value="Cyt_P450"/>
</dbReference>
<keyword evidence="6" id="KW-0503">Monooxygenase</keyword>
<keyword evidence="3 6" id="KW-0349">Heme</keyword>
<dbReference type="PRINTS" id="PR00463">
    <property type="entry name" value="EP450I"/>
</dbReference>
<dbReference type="Pfam" id="PF00067">
    <property type="entry name" value="p450"/>
    <property type="match status" value="1"/>
</dbReference>
<reference evidence="7" key="1">
    <citation type="submission" date="2023-07" db="EMBL/GenBank/DDBJ databases">
        <authorList>
            <person name="Stuckert A."/>
        </authorList>
    </citation>
    <scope>NUCLEOTIDE SEQUENCE</scope>
</reference>
<evidence type="ECO:0000313" key="7">
    <source>
        <dbReference type="EMBL" id="CAJ0939228.1"/>
    </source>
</evidence>
<dbReference type="PANTHER" id="PTHR24300">
    <property type="entry name" value="CYTOCHROME P450 508A4-RELATED"/>
    <property type="match status" value="1"/>
</dbReference>
<dbReference type="PANTHER" id="PTHR24300:SF405">
    <property type="entry name" value="CYTOCHROME P450 2G1"/>
    <property type="match status" value="1"/>
</dbReference>
<evidence type="ECO:0000256" key="3">
    <source>
        <dbReference type="ARBA" id="ARBA00022617"/>
    </source>
</evidence>
<accession>A0ABN9LDD0</accession>
<sequence>METDGWHTAHAPAIFFCPEDAGGQEEQQEDPVTQDTTVFPLLTSVLMDPKYFKNPEKFDPDRFLNKTGGLQKIDAFIPFSTGKRICLGEGMAKMEIFLFLTFILQNFNLKSDEDPSSIDLSPLPNSNGIIPRPYNIQLVPR</sequence>
<evidence type="ECO:0000256" key="4">
    <source>
        <dbReference type="ARBA" id="ARBA00022723"/>
    </source>
</evidence>